<dbReference type="WBParaSite" id="nOo.2.0.1.t13391-RA">
    <property type="protein sequence ID" value="nOo.2.0.1.t13391-RA"/>
    <property type="gene ID" value="nOo.2.0.1.g13391"/>
</dbReference>
<organism evidence="4">
    <name type="scientific">Onchocerca ochengi</name>
    <name type="common">Filarial nematode worm</name>
    <dbReference type="NCBI Taxonomy" id="42157"/>
    <lineage>
        <taxon>Eukaryota</taxon>
        <taxon>Metazoa</taxon>
        <taxon>Ecdysozoa</taxon>
        <taxon>Nematoda</taxon>
        <taxon>Chromadorea</taxon>
        <taxon>Rhabditida</taxon>
        <taxon>Spirurina</taxon>
        <taxon>Spiruromorpha</taxon>
        <taxon>Filarioidea</taxon>
        <taxon>Onchocercidae</taxon>
        <taxon>Onchocerca</taxon>
    </lineage>
</organism>
<dbReference type="EMBL" id="UYRW01015063">
    <property type="protein sequence ID" value="VDN01614.1"/>
    <property type="molecule type" value="Genomic_DNA"/>
</dbReference>
<feature type="region of interest" description="Disordered" evidence="1">
    <location>
        <begin position="31"/>
        <end position="55"/>
    </location>
</feature>
<gene>
    <name evidence="2" type="ORF">NOO_LOCUS13391</name>
</gene>
<evidence type="ECO:0000256" key="1">
    <source>
        <dbReference type="SAM" id="MobiDB-lite"/>
    </source>
</evidence>
<dbReference type="AlphaFoldDB" id="A0A182EYY2"/>
<reference evidence="4" key="1">
    <citation type="submission" date="2016-06" db="UniProtKB">
        <authorList>
            <consortium name="WormBaseParasite"/>
        </authorList>
    </citation>
    <scope>IDENTIFICATION</scope>
</reference>
<keyword evidence="3" id="KW-1185">Reference proteome</keyword>
<protein>
    <submittedName>
        <fullName evidence="4">Transposase</fullName>
    </submittedName>
</protein>
<evidence type="ECO:0000313" key="3">
    <source>
        <dbReference type="Proteomes" id="UP000271087"/>
    </source>
</evidence>
<name>A0A182EYY2_ONCOC</name>
<accession>A0A182EYY2</accession>
<evidence type="ECO:0000313" key="4">
    <source>
        <dbReference type="WBParaSite" id="nOo.2.0.1.t13391-RA"/>
    </source>
</evidence>
<reference evidence="2 3" key="2">
    <citation type="submission" date="2018-08" db="EMBL/GenBank/DDBJ databases">
        <authorList>
            <person name="Laetsch R D."/>
            <person name="Stevens L."/>
            <person name="Kumar S."/>
            <person name="Blaxter L. M."/>
        </authorList>
    </citation>
    <scope>NUCLEOTIDE SEQUENCE [LARGE SCALE GENOMIC DNA]</scope>
</reference>
<dbReference type="Proteomes" id="UP000271087">
    <property type="component" value="Unassembled WGS sequence"/>
</dbReference>
<proteinExistence type="predicted"/>
<sequence length="55" mass="6181">MIPTAKALALNHNCLYFIGYATAHNRLKATKKWTKSDPNHAPFTKTPINRAQNNS</sequence>
<feature type="compositionally biased region" description="Polar residues" evidence="1">
    <location>
        <begin position="46"/>
        <end position="55"/>
    </location>
</feature>
<evidence type="ECO:0000313" key="2">
    <source>
        <dbReference type="EMBL" id="VDN01614.1"/>
    </source>
</evidence>